<feature type="compositionally biased region" description="Basic and acidic residues" evidence="1">
    <location>
        <begin position="16"/>
        <end position="32"/>
    </location>
</feature>
<name>A0A834TT08_9FABA</name>
<evidence type="ECO:0000256" key="1">
    <source>
        <dbReference type="SAM" id="MobiDB-lite"/>
    </source>
</evidence>
<keyword evidence="3" id="KW-1185">Reference proteome</keyword>
<feature type="region of interest" description="Disordered" evidence="1">
    <location>
        <begin position="1"/>
        <end position="44"/>
    </location>
</feature>
<reference evidence="2" key="1">
    <citation type="submission" date="2020-09" db="EMBL/GenBank/DDBJ databases">
        <title>Genome-Enabled Discovery of Anthraquinone Biosynthesis in Senna tora.</title>
        <authorList>
            <person name="Kang S.-H."/>
            <person name="Pandey R.P."/>
            <person name="Lee C.-M."/>
            <person name="Sim J.-S."/>
            <person name="Jeong J.-T."/>
            <person name="Choi B.-S."/>
            <person name="Jung M."/>
            <person name="Ginzburg D."/>
            <person name="Zhao K."/>
            <person name="Won S.Y."/>
            <person name="Oh T.-J."/>
            <person name="Yu Y."/>
            <person name="Kim N.-H."/>
            <person name="Lee O.R."/>
            <person name="Lee T.-H."/>
            <person name="Bashyal P."/>
            <person name="Kim T.-S."/>
            <person name="Lee W.-H."/>
            <person name="Kawkins C."/>
            <person name="Kim C.-K."/>
            <person name="Kim J.S."/>
            <person name="Ahn B.O."/>
            <person name="Rhee S.Y."/>
            <person name="Sohng J.K."/>
        </authorList>
    </citation>
    <scope>NUCLEOTIDE SEQUENCE</scope>
    <source>
        <tissue evidence="2">Leaf</tissue>
    </source>
</reference>
<organism evidence="2 3">
    <name type="scientific">Senna tora</name>
    <dbReference type="NCBI Taxonomy" id="362788"/>
    <lineage>
        <taxon>Eukaryota</taxon>
        <taxon>Viridiplantae</taxon>
        <taxon>Streptophyta</taxon>
        <taxon>Embryophyta</taxon>
        <taxon>Tracheophyta</taxon>
        <taxon>Spermatophyta</taxon>
        <taxon>Magnoliopsida</taxon>
        <taxon>eudicotyledons</taxon>
        <taxon>Gunneridae</taxon>
        <taxon>Pentapetalae</taxon>
        <taxon>rosids</taxon>
        <taxon>fabids</taxon>
        <taxon>Fabales</taxon>
        <taxon>Fabaceae</taxon>
        <taxon>Caesalpinioideae</taxon>
        <taxon>Cassia clade</taxon>
        <taxon>Senna</taxon>
    </lineage>
</organism>
<dbReference type="Proteomes" id="UP000634136">
    <property type="component" value="Unassembled WGS sequence"/>
</dbReference>
<comment type="caution">
    <text evidence="2">The sequence shown here is derived from an EMBL/GenBank/DDBJ whole genome shotgun (WGS) entry which is preliminary data.</text>
</comment>
<evidence type="ECO:0000313" key="3">
    <source>
        <dbReference type="Proteomes" id="UP000634136"/>
    </source>
</evidence>
<dbReference type="AlphaFoldDB" id="A0A834TT08"/>
<feature type="compositionally biased region" description="Basic residues" evidence="1">
    <location>
        <begin position="33"/>
        <end position="42"/>
    </location>
</feature>
<dbReference type="EMBL" id="JAAIUW010000006">
    <property type="protein sequence ID" value="KAF7825895.1"/>
    <property type="molecule type" value="Genomic_DNA"/>
</dbReference>
<sequence length="161" mass="18605">MLSMDDCDQDEDDDEHSEKKDGYKFYKSDQRNTKARKNRSTRWRSDVEKITLNENQILKNLHAAKKKFIDSSKTSKRKRFQMEDLDENAGRQWNDLPRAGAEGHIEHIDFASYYGSFDPSGEIRGIGRGGTATLETTDVFLAVQKDVNEIVKIRKTIIVLF</sequence>
<proteinExistence type="predicted"/>
<protein>
    <submittedName>
        <fullName evidence="2">Uncharacterized protein</fullName>
    </submittedName>
</protein>
<feature type="compositionally biased region" description="Acidic residues" evidence="1">
    <location>
        <begin position="1"/>
        <end position="15"/>
    </location>
</feature>
<accession>A0A834TT08</accession>
<gene>
    <name evidence="2" type="ORF">G2W53_017059</name>
</gene>
<evidence type="ECO:0000313" key="2">
    <source>
        <dbReference type="EMBL" id="KAF7825895.1"/>
    </source>
</evidence>